<dbReference type="Pfam" id="PF01447">
    <property type="entry name" value="Peptidase_M4"/>
    <property type="match status" value="1"/>
</dbReference>
<protein>
    <recommendedName>
        <fullName evidence="8">Neutral metalloproteinase</fullName>
        <ecNumber evidence="8">3.4.24.-</ecNumber>
    </recommendedName>
</protein>
<keyword evidence="8" id="KW-0964">Secreted</keyword>
<organism evidence="11 12">
    <name type="scientific">Nocardioides iriomotensis</name>
    <dbReference type="NCBI Taxonomy" id="715784"/>
    <lineage>
        <taxon>Bacteria</taxon>
        <taxon>Bacillati</taxon>
        <taxon>Actinomycetota</taxon>
        <taxon>Actinomycetes</taxon>
        <taxon>Propionibacteriales</taxon>
        <taxon>Nocardioidaceae</taxon>
        <taxon>Nocardioides</taxon>
    </lineage>
</organism>
<dbReference type="RefSeq" id="WP_129986285.1">
    <property type="nucleotide sequence ID" value="NZ_SDPU01000018.1"/>
</dbReference>
<keyword evidence="3" id="KW-0479">Metal-binding</keyword>
<dbReference type="Proteomes" id="UP000291189">
    <property type="component" value="Unassembled WGS sequence"/>
</dbReference>
<proteinExistence type="inferred from homology"/>
<dbReference type="InterPro" id="IPR049457">
    <property type="entry name" value="Emfourin"/>
</dbReference>
<dbReference type="Pfam" id="PF02868">
    <property type="entry name" value="Peptidase_M4_C"/>
    <property type="match status" value="1"/>
</dbReference>
<keyword evidence="2 8" id="KW-0645">Protease</keyword>
<dbReference type="InterPro" id="IPR001570">
    <property type="entry name" value="Peptidase_M4_C_domain"/>
</dbReference>
<dbReference type="GO" id="GO:0004222">
    <property type="term" value="F:metalloendopeptidase activity"/>
    <property type="evidence" value="ECO:0007669"/>
    <property type="project" value="UniProtKB-UniRule"/>
</dbReference>
<dbReference type="Pfam" id="PF20242">
    <property type="entry name" value="Emfourin"/>
    <property type="match status" value="1"/>
</dbReference>
<dbReference type="PANTHER" id="PTHR43579:SF1">
    <property type="entry name" value="NEUTRAL METALLOPROTEINASE"/>
    <property type="match status" value="1"/>
</dbReference>
<dbReference type="OrthoDB" id="291295at2"/>
<dbReference type="InterPro" id="IPR023612">
    <property type="entry name" value="Peptidase_M4"/>
</dbReference>
<keyword evidence="4 8" id="KW-0378">Hydrolase</keyword>
<dbReference type="SUPFAM" id="SSF55486">
    <property type="entry name" value="Metalloproteases ('zincins'), catalytic domain"/>
    <property type="match status" value="1"/>
</dbReference>
<name>A0A4Q5J6Y5_9ACTN</name>
<evidence type="ECO:0000256" key="1">
    <source>
        <dbReference type="ARBA" id="ARBA00009388"/>
    </source>
</evidence>
<evidence type="ECO:0000256" key="8">
    <source>
        <dbReference type="RuleBase" id="RU366073"/>
    </source>
</evidence>
<feature type="active site" evidence="7">
    <location>
        <position position="174"/>
    </location>
</feature>
<comment type="caution">
    <text evidence="11">The sequence shown here is derived from an EMBL/GenBank/DDBJ whole genome shotgun (WGS) entry which is preliminary data.</text>
</comment>
<dbReference type="CDD" id="cd09597">
    <property type="entry name" value="M4_TLP"/>
    <property type="match status" value="1"/>
</dbReference>
<evidence type="ECO:0000256" key="7">
    <source>
        <dbReference type="PIRSR" id="PIRSR623612-1"/>
    </source>
</evidence>
<keyword evidence="6 8" id="KW-0482">Metalloprotease</keyword>
<dbReference type="Gene3D" id="1.10.390.10">
    <property type="entry name" value="Neutral Protease Domain 2"/>
    <property type="match status" value="1"/>
</dbReference>
<dbReference type="EC" id="3.4.24.-" evidence="8"/>
<dbReference type="InterPro" id="IPR052759">
    <property type="entry name" value="Metalloprotease_M4"/>
</dbReference>
<keyword evidence="5 8" id="KW-0862">Zinc</keyword>
<dbReference type="PRINTS" id="PR00730">
    <property type="entry name" value="THERMOLYSIN"/>
</dbReference>
<evidence type="ECO:0000313" key="12">
    <source>
        <dbReference type="Proteomes" id="UP000291189"/>
    </source>
</evidence>
<dbReference type="AlphaFoldDB" id="A0A4Q5J6Y5"/>
<comment type="cofactor">
    <cofactor evidence="8">
        <name>Zn(2+)</name>
        <dbReference type="ChEBI" id="CHEBI:29105"/>
    </cofactor>
</comment>
<dbReference type="InterPro" id="IPR027268">
    <property type="entry name" value="Peptidase_M4/M1_CTD_sf"/>
</dbReference>
<dbReference type="Gene3D" id="3.10.170.10">
    <property type="match status" value="1"/>
</dbReference>
<reference evidence="11 12" key="1">
    <citation type="submission" date="2019-01" db="EMBL/GenBank/DDBJ databases">
        <title>Nocardioides guangzhouensis sp. nov., an actinobacterium isolated from soil.</title>
        <authorList>
            <person name="Fu Y."/>
            <person name="Cai Y."/>
            <person name="Lin Z."/>
            <person name="Chen P."/>
        </authorList>
    </citation>
    <scope>NUCLEOTIDE SEQUENCE [LARGE SCALE GENOMIC DNA]</scope>
    <source>
        <strain evidence="11 12">NBRC 105384</strain>
    </source>
</reference>
<keyword evidence="12" id="KW-1185">Reference proteome</keyword>
<feature type="active site" description="Proton donor" evidence="7">
    <location>
        <position position="275"/>
    </location>
</feature>
<evidence type="ECO:0000256" key="3">
    <source>
        <dbReference type="ARBA" id="ARBA00022723"/>
    </source>
</evidence>
<evidence type="ECO:0000256" key="5">
    <source>
        <dbReference type="ARBA" id="ARBA00022833"/>
    </source>
</evidence>
<sequence length="461" mass="48257">MASRTRRPVVRCSFLPPYLLERVAAMHPDDAVGGCCRGTLAIDAELRERRHLVALSGRPATAAPMVPVDGAFAVFSAGNGTTLPGQQVRGAAEDETGDAAVDEAWAGVKESLALFAEEYSRSSYDDRGAPVVATVHYGRSYNNAFWDGQQLVFGDGDGKVFTRFTKPIDVLGHEFTHAVTEHTAGLVYQGQPGALNESVSDVFAACLKQRLLGQTSQAAEWLIGEGLFLPSVQGDALRSMKEPGTAYDDPVLGKDPQVGSMADYVETNQDNGGVHINSGIPNRAFHLAAVALGGNAWEAAGQVWYAALTSGLRPDTDFATFADATVTAAAQVSDEARAAVAGAWTEVGVPVGALVPGGAGSGTSPSSPPADGGGLVVVTRSGGIVGRTEQAEAHLGDDPRSADLERLLSRIDLQQLAGAPGSPAQPDRYVYTFAVDGREVMLGEQDLTPELAELATLLLDR</sequence>
<evidence type="ECO:0000256" key="2">
    <source>
        <dbReference type="ARBA" id="ARBA00022670"/>
    </source>
</evidence>
<dbReference type="PANTHER" id="PTHR43579">
    <property type="match status" value="1"/>
</dbReference>
<dbReference type="EMBL" id="SDPU01000018">
    <property type="protein sequence ID" value="RYU13365.1"/>
    <property type="molecule type" value="Genomic_DNA"/>
</dbReference>
<comment type="subcellular location">
    <subcellularLocation>
        <location evidence="8">Secreted</location>
    </subcellularLocation>
</comment>
<dbReference type="GO" id="GO:0046872">
    <property type="term" value="F:metal ion binding"/>
    <property type="evidence" value="ECO:0007669"/>
    <property type="project" value="UniProtKB-UniRule"/>
</dbReference>
<dbReference type="GO" id="GO:0006508">
    <property type="term" value="P:proteolysis"/>
    <property type="evidence" value="ECO:0007669"/>
    <property type="project" value="UniProtKB-KW"/>
</dbReference>
<gene>
    <name evidence="11" type="ORF">ETU37_05870</name>
</gene>
<evidence type="ECO:0000256" key="4">
    <source>
        <dbReference type="ARBA" id="ARBA00022801"/>
    </source>
</evidence>
<comment type="similarity">
    <text evidence="1 8">Belongs to the peptidase M4 family.</text>
</comment>
<accession>A0A4Q5J6Y5</accession>
<comment type="function">
    <text evidence="8">Extracellular zinc metalloprotease.</text>
</comment>
<feature type="domain" description="Peptidase M4" evidence="9">
    <location>
        <begin position="93"/>
        <end position="181"/>
    </location>
</feature>
<evidence type="ECO:0000259" key="10">
    <source>
        <dbReference type="Pfam" id="PF02868"/>
    </source>
</evidence>
<evidence type="ECO:0000313" key="11">
    <source>
        <dbReference type="EMBL" id="RYU13365.1"/>
    </source>
</evidence>
<feature type="domain" description="Peptidase M4 C-terminal" evidence="10">
    <location>
        <begin position="184"/>
        <end position="349"/>
    </location>
</feature>
<dbReference type="GO" id="GO:0005576">
    <property type="term" value="C:extracellular region"/>
    <property type="evidence" value="ECO:0007669"/>
    <property type="project" value="UniProtKB-SubCell"/>
</dbReference>
<evidence type="ECO:0000256" key="6">
    <source>
        <dbReference type="ARBA" id="ARBA00023049"/>
    </source>
</evidence>
<dbReference type="InterPro" id="IPR013856">
    <property type="entry name" value="Peptidase_M4_domain"/>
</dbReference>
<evidence type="ECO:0000259" key="9">
    <source>
        <dbReference type="Pfam" id="PF01447"/>
    </source>
</evidence>